<evidence type="ECO:0000256" key="1">
    <source>
        <dbReference type="SAM" id="SignalP"/>
    </source>
</evidence>
<evidence type="ECO:0000313" key="3">
    <source>
        <dbReference type="Proteomes" id="UP000010796"/>
    </source>
</evidence>
<dbReference type="KEGG" id="evi:Echvi_3517"/>
<feature type="signal peptide" evidence="1">
    <location>
        <begin position="1"/>
        <end position="20"/>
    </location>
</feature>
<dbReference type="HOGENOM" id="CLU_1841970_0_0_10"/>
<dbReference type="OrthoDB" id="839873at2"/>
<accession>L0G350</accession>
<dbReference type="AlphaFoldDB" id="L0G350"/>
<organism evidence="2 3">
    <name type="scientific">Echinicola vietnamensis (strain DSM 17526 / LMG 23754 / KMM 6221)</name>
    <dbReference type="NCBI Taxonomy" id="926556"/>
    <lineage>
        <taxon>Bacteria</taxon>
        <taxon>Pseudomonadati</taxon>
        <taxon>Bacteroidota</taxon>
        <taxon>Cytophagia</taxon>
        <taxon>Cytophagales</taxon>
        <taxon>Cyclobacteriaceae</taxon>
        <taxon>Echinicola</taxon>
    </lineage>
</organism>
<dbReference type="RefSeq" id="WP_015267278.1">
    <property type="nucleotide sequence ID" value="NC_019904.1"/>
</dbReference>
<gene>
    <name evidence="2" type="ordered locus">Echvi_3517</name>
</gene>
<evidence type="ECO:0000313" key="2">
    <source>
        <dbReference type="EMBL" id="AGA79733.1"/>
    </source>
</evidence>
<protein>
    <recommendedName>
        <fullName evidence="4">Lipocalin-like domain-containing protein</fullName>
    </recommendedName>
</protein>
<keyword evidence="1" id="KW-0732">Signal</keyword>
<dbReference type="EMBL" id="CP003346">
    <property type="protein sequence ID" value="AGA79733.1"/>
    <property type="molecule type" value="Genomic_DNA"/>
</dbReference>
<name>L0G350_ECHVK</name>
<proteinExistence type="predicted"/>
<keyword evidence="3" id="KW-1185">Reference proteome</keyword>
<dbReference type="Proteomes" id="UP000010796">
    <property type="component" value="Chromosome"/>
</dbReference>
<evidence type="ECO:0008006" key="4">
    <source>
        <dbReference type="Google" id="ProtNLM"/>
    </source>
</evidence>
<sequence>MNKFSFILLLFLLAECNAEAPEPVQTLDGIKKAIIGEWNWEETIVHYRGQEPVVKTPESEGKTKTYIFSKDGKLKILEDETTIQETDYEIVLTETSGIKSITLFRLNFSDNGGSMFLTFTKHKLNLSNGLGLESSFTRK</sequence>
<feature type="chain" id="PRO_5003942976" description="Lipocalin-like domain-containing protein" evidence="1">
    <location>
        <begin position="21"/>
        <end position="139"/>
    </location>
</feature>
<reference evidence="3" key="1">
    <citation type="submission" date="2012-02" db="EMBL/GenBank/DDBJ databases">
        <title>The complete genome of Echinicola vietnamensis DSM 17526.</title>
        <authorList>
            <person name="Lucas S."/>
            <person name="Copeland A."/>
            <person name="Lapidus A."/>
            <person name="Glavina del Rio T."/>
            <person name="Dalin E."/>
            <person name="Tice H."/>
            <person name="Bruce D."/>
            <person name="Goodwin L."/>
            <person name="Pitluck S."/>
            <person name="Peters L."/>
            <person name="Ovchinnikova G."/>
            <person name="Teshima H."/>
            <person name="Kyrpides N."/>
            <person name="Mavromatis K."/>
            <person name="Ivanova N."/>
            <person name="Brettin T."/>
            <person name="Detter J.C."/>
            <person name="Han C."/>
            <person name="Larimer F."/>
            <person name="Land M."/>
            <person name="Hauser L."/>
            <person name="Markowitz V."/>
            <person name="Cheng J.-F."/>
            <person name="Hugenholtz P."/>
            <person name="Woyke T."/>
            <person name="Wu D."/>
            <person name="Brambilla E."/>
            <person name="Klenk H.-P."/>
            <person name="Eisen J.A."/>
        </authorList>
    </citation>
    <scope>NUCLEOTIDE SEQUENCE [LARGE SCALE GENOMIC DNA]</scope>
    <source>
        <strain evidence="3">DSM 17526 / LMG 23754 / KMM 6221</strain>
    </source>
</reference>